<name>A0A444YTK9_ARAHY</name>
<comment type="caution">
    <text evidence="2">The sequence shown here is derived from an EMBL/GenBank/DDBJ whole genome shotgun (WGS) entry which is preliminary data.</text>
</comment>
<evidence type="ECO:0000313" key="3">
    <source>
        <dbReference type="Proteomes" id="UP000289738"/>
    </source>
</evidence>
<protein>
    <submittedName>
        <fullName evidence="2">Uncharacterized protein</fullName>
    </submittedName>
</protein>
<accession>A0A444YTK9</accession>
<keyword evidence="3" id="KW-1185">Reference proteome</keyword>
<feature type="region of interest" description="Disordered" evidence="1">
    <location>
        <begin position="91"/>
        <end position="122"/>
    </location>
</feature>
<gene>
    <name evidence="2" type="ORF">Ahy_B06g085132</name>
</gene>
<feature type="compositionally biased region" description="Polar residues" evidence="1">
    <location>
        <begin position="155"/>
        <end position="178"/>
    </location>
</feature>
<evidence type="ECO:0000313" key="2">
    <source>
        <dbReference type="EMBL" id="RYR05262.1"/>
    </source>
</evidence>
<feature type="compositionally biased region" description="Basic residues" evidence="1">
    <location>
        <begin position="142"/>
        <end position="152"/>
    </location>
</feature>
<evidence type="ECO:0000256" key="1">
    <source>
        <dbReference type="SAM" id="MobiDB-lite"/>
    </source>
</evidence>
<proteinExistence type="predicted"/>
<dbReference type="AlphaFoldDB" id="A0A444YTK9"/>
<dbReference type="EMBL" id="SDMP01000016">
    <property type="protein sequence ID" value="RYR05262.1"/>
    <property type="molecule type" value="Genomic_DNA"/>
</dbReference>
<dbReference type="Proteomes" id="UP000289738">
    <property type="component" value="Chromosome B06"/>
</dbReference>
<sequence>MEFKEALVYASNNIENNCWQIKTFMDDHTSVRETKNKLTNRKWLACKLVKKLRKYPNLGHSETAQYFKTKYDLDLNKNCAKKAVDEEAAAAQPTATNGGEGQVNSALVGPVNGGKATPVPQPPTEIQLELISPSSVRPLKFPPKRKLSKQKKSTLESSNLSATTPPAVTPSASSQSARNHPPNPMQDTIDHVAYPILREEQLL</sequence>
<feature type="region of interest" description="Disordered" evidence="1">
    <location>
        <begin position="137"/>
        <end position="188"/>
    </location>
</feature>
<organism evidence="2 3">
    <name type="scientific">Arachis hypogaea</name>
    <name type="common">Peanut</name>
    <dbReference type="NCBI Taxonomy" id="3818"/>
    <lineage>
        <taxon>Eukaryota</taxon>
        <taxon>Viridiplantae</taxon>
        <taxon>Streptophyta</taxon>
        <taxon>Embryophyta</taxon>
        <taxon>Tracheophyta</taxon>
        <taxon>Spermatophyta</taxon>
        <taxon>Magnoliopsida</taxon>
        <taxon>eudicotyledons</taxon>
        <taxon>Gunneridae</taxon>
        <taxon>Pentapetalae</taxon>
        <taxon>rosids</taxon>
        <taxon>fabids</taxon>
        <taxon>Fabales</taxon>
        <taxon>Fabaceae</taxon>
        <taxon>Papilionoideae</taxon>
        <taxon>50 kb inversion clade</taxon>
        <taxon>dalbergioids sensu lato</taxon>
        <taxon>Dalbergieae</taxon>
        <taxon>Pterocarpus clade</taxon>
        <taxon>Arachis</taxon>
    </lineage>
</organism>
<reference evidence="2 3" key="1">
    <citation type="submission" date="2019-01" db="EMBL/GenBank/DDBJ databases">
        <title>Sequencing of cultivated peanut Arachis hypogaea provides insights into genome evolution and oil improvement.</title>
        <authorList>
            <person name="Chen X."/>
        </authorList>
    </citation>
    <scope>NUCLEOTIDE SEQUENCE [LARGE SCALE GENOMIC DNA]</scope>
    <source>
        <strain evidence="3">cv. Fuhuasheng</strain>
        <tissue evidence="2">Leaves</tissue>
    </source>
</reference>
<feature type="compositionally biased region" description="Polar residues" evidence="1">
    <location>
        <begin position="93"/>
        <end position="105"/>
    </location>
</feature>